<dbReference type="PROSITE" id="PS50943">
    <property type="entry name" value="HTH_CROC1"/>
    <property type="match status" value="1"/>
</dbReference>
<accession>C0ZT39</accession>
<dbReference type="KEGG" id="rer:RER_13040"/>
<sequence length="125" mass="13901">MSRRHWLTAQHSGTMTGMSGFSEWVKHQLELRQETDVADAARALGIRPSELGRWLSAKRPPTQDTIRTACRVFDVHVQEILVAAGYMTPDESGLDDKPISLSSLSTRDLLDELARRSASHSLASQ</sequence>
<keyword evidence="2" id="KW-0238">DNA-binding</keyword>
<name>C0ZT39_RHOE4</name>
<evidence type="ECO:0000259" key="1">
    <source>
        <dbReference type="PROSITE" id="PS50943"/>
    </source>
</evidence>
<evidence type="ECO:0000313" key="3">
    <source>
        <dbReference type="Proteomes" id="UP000002204"/>
    </source>
</evidence>
<dbReference type="GO" id="GO:0003677">
    <property type="term" value="F:DNA binding"/>
    <property type="evidence" value="ECO:0007669"/>
    <property type="project" value="UniProtKB-KW"/>
</dbReference>
<reference evidence="3" key="1">
    <citation type="submission" date="2005-03" db="EMBL/GenBank/DDBJ databases">
        <title>Comparison of the complete genome sequences of Rhodococcus erythropolis PR4 and Rhodococcus opacus B4.</title>
        <authorList>
            <person name="Takarada H."/>
            <person name="Sekine M."/>
            <person name="Hosoyama A."/>
            <person name="Yamada R."/>
            <person name="Fujisawa T."/>
            <person name="Omata S."/>
            <person name="Shimizu A."/>
            <person name="Tsukatani N."/>
            <person name="Tanikawa S."/>
            <person name="Fujita N."/>
            <person name="Harayama S."/>
        </authorList>
    </citation>
    <scope>NUCLEOTIDE SEQUENCE [LARGE SCALE GENOMIC DNA]</scope>
    <source>
        <strain evidence="3">PR4 / NBRC 100887</strain>
    </source>
</reference>
<dbReference type="Proteomes" id="UP000002204">
    <property type="component" value="Chromosome"/>
</dbReference>
<dbReference type="HOGENOM" id="CLU_162685_0_0_11"/>
<dbReference type="SMART" id="SM00530">
    <property type="entry name" value="HTH_XRE"/>
    <property type="match status" value="1"/>
</dbReference>
<organism evidence="2 3">
    <name type="scientific">Rhodococcus erythropolis (strain PR4 / NBRC 100887)</name>
    <dbReference type="NCBI Taxonomy" id="234621"/>
    <lineage>
        <taxon>Bacteria</taxon>
        <taxon>Bacillati</taxon>
        <taxon>Actinomycetota</taxon>
        <taxon>Actinomycetes</taxon>
        <taxon>Mycobacteriales</taxon>
        <taxon>Nocardiaceae</taxon>
        <taxon>Rhodococcus</taxon>
        <taxon>Rhodococcus erythropolis group</taxon>
    </lineage>
</organism>
<proteinExistence type="predicted"/>
<evidence type="ECO:0000313" key="2">
    <source>
        <dbReference type="EMBL" id="BAH32012.1"/>
    </source>
</evidence>
<dbReference type="Gene3D" id="1.10.260.40">
    <property type="entry name" value="lambda repressor-like DNA-binding domains"/>
    <property type="match status" value="1"/>
</dbReference>
<protein>
    <submittedName>
        <fullName evidence="2">Putative Xre family DNA-binding protein</fullName>
    </submittedName>
</protein>
<dbReference type="AlphaFoldDB" id="C0ZT39"/>
<feature type="domain" description="HTH cro/C1-type" evidence="1">
    <location>
        <begin position="38"/>
        <end position="80"/>
    </location>
</feature>
<dbReference type="Pfam" id="PF01381">
    <property type="entry name" value="HTH_3"/>
    <property type="match status" value="1"/>
</dbReference>
<dbReference type="InterPro" id="IPR001387">
    <property type="entry name" value="Cro/C1-type_HTH"/>
</dbReference>
<dbReference type="EMBL" id="AP008957">
    <property type="protein sequence ID" value="BAH32012.1"/>
    <property type="molecule type" value="Genomic_DNA"/>
</dbReference>
<gene>
    <name evidence="2" type="ordered locus">RER_13040</name>
</gene>
<reference evidence="2 3" key="2">
    <citation type="journal article" date="2006" name="Environ. Microbiol.">
        <title>Sequence analysis of three plasmids harboured in Rhodococcus erythropolis strain PR4.</title>
        <authorList>
            <person name="Sekine M."/>
            <person name="Tanikawa S."/>
            <person name="Omata S."/>
            <person name="Saito M."/>
            <person name="Fujisawa T."/>
            <person name="Tsukatani N."/>
            <person name="Tajima T."/>
            <person name="Sekigawa T."/>
            <person name="Kosugi H."/>
            <person name="Matsuo Y."/>
            <person name="Nishiko R."/>
            <person name="Imamura K."/>
            <person name="Ito M."/>
            <person name="Narita H."/>
            <person name="Tago S."/>
            <person name="Fujita N."/>
            <person name="Harayama S."/>
        </authorList>
    </citation>
    <scope>NUCLEOTIDE SEQUENCE [LARGE SCALE GENOMIC DNA]</scope>
    <source>
        <strain evidence="3">PR4 / NBRC 100887</strain>
    </source>
</reference>
<dbReference type="InterPro" id="IPR010982">
    <property type="entry name" value="Lambda_DNA-bd_dom_sf"/>
</dbReference>
<dbReference type="SUPFAM" id="SSF47413">
    <property type="entry name" value="lambda repressor-like DNA-binding domains"/>
    <property type="match status" value="1"/>
</dbReference>